<comment type="caution">
    <text evidence="3">The sequence shown here is derived from an EMBL/GenBank/DDBJ whole genome shotgun (WGS) entry which is preliminary data.</text>
</comment>
<dbReference type="EMBL" id="JARULZ010000001">
    <property type="protein sequence ID" value="MEH0635420.1"/>
    <property type="molecule type" value="Genomic_DNA"/>
</dbReference>
<dbReference type="Proteomes" id="UP001310290">
    <property type="component" value="Unassembled WGS sequence"/>
</dbReference>
<evidence type="ECO:0000259" key="2">
    <source>
        <dbReference type="PROSITE" id="PS50943"/>
    </source>
</evidence>
<proteinExistence type="predicted"/>
<dbReference type="Gene3D" id="1.10.260.40">
    <property type="entry name" value="lambda repressor-like DNA-binding domains"/>
    <property type="match status" value="1"/>
</dbReference>
<evidence type="ECO:0000313" key="3">
    <source>
        <dbReference type="EMBL" id="MEH0635420.1"/>
    </source>
</evidence>
<keyword evidence="4" id="KW-1185">Reference proteome</keyword>
<dbReference type="CDD" id="cd00093">
    <property type="entry name" value="HTH_XRE"/>
    <property type="match status" value="1"/>
</dbReference>
<protein>
    <submittedName>
        <fullName evidence="3">Helix-turn-helix transcriptional regulator</fullName>
    </submittedName>
</protein>
<dbReference type="RefSeq" id="WP_334659214.1">
    <property type="nucleotide sequence ID" value="NZ_JARULZ010000001.1"/>
</dbReference>
<name>A0ABU8AQP1_9ACTN</name>
<feature type="region of interest" description="Disordered" evidence="1">
    <location>
        <begin position="79"/>
        <end position="112"/>
    </location>
</feature>
<dbReference type="PROSITE" id="PS50943">
    <property type="entry name" value="HTH_CROC1"/>
    <property type="match status" value="1"/>
</dbReference>
<dbReference type="SMART" id="SM00530">
    <property type="entry name" value="HTH_XRE"/>
    <property type="match status" value="1"/>
</dbReference>
<dbReference type="InterPro" id="IPR010982">
    <property type="entry name" value="Lambda_DNA-bd_dom_sf"/>
</dbReference>
<dbReference type="SUPFAM" id="SSF47413">
    <property type="entry name" value="lambda repressor-like DNA-binding domains"/>
    <property type="match status" value="1"/>
</dbReference>
<feature type="domain" description="HTH cro/C1-type" evidence="2">
    <location>
        <begin position="14"/>
        <end position="66"/>
    </location>
</feature>
<evidence type="ECO:0000256" key="1">
    <source>
        <dbReference type="SAM" id="MobiDB-lite"/>
    </source>
</evidence>
<dbReference type="Pfam" id="PF01381">
    <property type="entry name" value="HTH_3"/>
    <property type="match status" value="1"/>
</dbReference>
<accession>A0ABU8AQP1</accession>
<feature type="compositionally biased region" description="Polar residues" evidence="1">
    <location>
        <begin position="1"/>
        <end position="10"/>
    </location>
</feature>
<organism evidence="3 4">
    <name type="scientific">Streptomyces bottropensis</name>
    <dbReference type="NCBI Taxonomy" id="42235"/>
    <lineage>
        <taxon>Bacteria</taxon>
        <taxon>Bacillati</taxon>
        <taxon>Actinomycetota</taxon>
        <taxon>Actinomycetes</taxon>
        <taxon>Kitasatosporales</taxon>
        <taxon>Streptomycetaceae</taxon>
        <taxon>Streptomyces</taxon>
    </lineage>
</organism>
<sequence>MQTDSTSALKSRSLRAAREAKGMSLRAAAARSGIDPGHLSKVERGEKQLSLEALYRLAVVVDLDDLAGHLKPLLLEENGTAPEYQPGASAGNSEAAGYQPAAPNEQSAPTAK</sequence>
<evidence type="ECO:0000313" key="4">
    <source>
        <dbReference type="Proteomes" id="UP001310290"/>
    </source>
</evidence>
<dbReference type="InterPro" id="IPR001387">
    <property type="entry name" value="Cro/C1-type_HTH"/>
</dbReference>
<reference evidence="3" key="1">
    <citation type="submission" date="2023-04" db="EMBL/GenBank/DDBJ databases">
        <title>Genomic diversity of scab-causing Streptomyces spp. in the province of Quebec, Canada.</title>
        <authorList>
            <person name="Biessy A."/>
            <person name="Cadieux M."/>
            <person name="Ciotola M."/>
            <person name="Filion M."/>
        </authorList>
    </citation>
    <scope>NUCLEOTIDE SEQUENCE</scope>
    <source>
        <strain evidence="3">B21-115</strain>
    </source>
</reference>
<gene>
    <name evidence="3" type="ORF">QBA35_19155</name>
</gene>
<feature type="region of interest" description="Disordered" evidence="1">
    <location>
        <begin position="1"/>
        <end position="22"/>
    </location>
</feature>